<dbReference type="EMBL" id="QTSX02001425">
    <property type="protein sequence ID" value="KAJ9082694.1"/>
    <property type="molecule type" value="Genomic_DNA"/>
</dbReference>
<organism evidence="1 2">
    <name type="scientific">Entomophthora muscae</name>
    <dbReference type="NCBI Taxonomy" id="34485"/>
    <lineage>
        <taxon>Eukaryota</taxon>
        <taxon>Fungi</taxon>
        <taxon>Fungi incertae sedis</taxon>
        <taxon>Zoopagomycota</taxon>
        <taxon>Entomophthoromycotina</taxon>
        <taxon>Entomophthoromycetes</taxon>
        <taxon>Entomophthorales</taxon>
        <taxon>Entomophthoraceae</taxon>
        <taxon>Entomophthora</taxon>
    </lineage>
</organism>
<reference evidence="1" key="1">
    <citation type="submission" date="2022-04" db="EMBL/GenBank/DDBJ databases">
        <title>Genome of the entomopathogenic fungus Entomophthora muscae.</title>
        <authorList>
            <person name="Elya C."/>
            <person name="Lovett B.R."/>
            <person name="Lee E."/>
            <person name="Macias A.M."/>
            <person name="Hajek A.E."/>
            <person name="De Bivort B.L."/>
            <person name="Kasson M.T."/>
            <person name="De Fine Licht H.H."/>
            <person name="Stajich J.E."/>
        </authorList>
    </citation>
    <scope>NUCLEOTIDE SEQUENCE</scope>
    <source>
        <strain evidence="1">Berkeley</strain>
    </source>
</reference>
<accession>A0ACC2U7B3</accession>
<dbReference type="Proteomes" id="UP001165960">
    <property type="component" value="Unassembled WGS sequence"/>
</dbReference>
<gene>
    <name evidence="1" type="ORF">DSO57_1002212</name>
</gene>
<name>A0ACC2U7B3_9FUNG</name>
<evidence type="ECO:0000313" key="2">
    <source>
        <dbReference type="Proteomes" id="UP001165960"/>
    </source>
</evidence>
<sequence length="405" mass="46324">MKCQLILALVSSVIASKCAKPAVRREVRDLSEFDLKQFIGAVNALHNEKDASGMSSYDNFTKTYIDNIRNLHQTPYFLPWHRAFLRNFERELHRVNPNVTLPYWDWSVDSQAPHTSPVLSPMFFGSTGNQASDYCITDGPFSNWTMAYPTPHCLRRSFDEDAEVSPMPLPESIFLSLNEPKYSDFSQDMEIKQSYVHTTIGGYHGDLTKTFSPNDPLFYLHHTFIDMLWAKWQHMHPDATQFEGLSYHKEASPSDKLAPFTATVAQTLDTRSKSLCYVYPEYPSLIFTRNVPDSVIDAIEKQSTKNPIIHGSYGNETLGSLASKAPTLPINTTDMSENFDYPSRHHSHARAVEPLPISYIRDNDMDLERVRSFEANEKTLVNYVNENPDFVSHASLQARINRYYV</sequence>
<proteinExistence type="predicted"/>
<comment type="caution">
    <text evidence="1">The sequence shown here is derived from an EMBL/GenBank/DDBJ whole genome shotgun (WGS) entry which is preliminary data.</text>
</comment>
<keyword evidence="2" id="KW-1185">Reference proteome</keyword>
<protein>
    <submittedName>
        <fullName evidence="1">Uncharacterized protein</fullName>
    </submittedName>
</protein>
<evidence type="ECO:0000313" key="1">
    <source>
        <dbReference type="EMBL" id="KAJ9082694.1"/>
    </source>
</evidence>